<keyword evidence="1" id="KW-0479">Metal-binding</keyword>
<dbReference type="InParanoid" id="F0VDE8"/>
<feature type="compositionally biased region" description="Low complexity" evidence="5">
    <location>
        <begin position="23"/>
        <end position="49"/>
    </location>
</feature>
<feature type="compositionally biased region" description="Basic and acidic residues" evidence="5">
    <location>
        <begin position="234"/>
        <end position="259"/>
    </location>
</feature>
<reference evidence="7" key="2">
    <citation type="submission" date="2011-03" db="EMBL/GenBank/DDBJ databases">
        <title>Comparative genomics and transcriptomics of Neospora caninum and Toxoplasma gondii.</title>
        <authorList>
            <person name="Reid A.J."/>
            <person name="Sohal A."/>
            <person name="Harris D."/>
            <person name="Quail M."/>
            <person name="Sanders M."/>
            <person name="Berriman M."/>
            <person name="Wastling J.M."/>
            <person name="Pain A."/>
        </authorList>
    </citation>
    <scope>NUCLEOTIDE SEQUENCE</scope>
    <source>
        <strain evidence="7">Liverpool</strain>
    </source>
</reference>
<reference evidence="8" key="4">
    <citation type="journal article" date="2015" name="PLoS ONE">
        <title>Comprehensive Evaluation of Toxoplasma gondii VEG and Neospora caninum LIV Genomes with Tachyzoite Stage Transcriptome and Proteome Defines Novel Transcript Features.</title>
        <authorList>
            <person name="Ramaprasad A."/>
            <person name="Mourier T."/>
            <person name="Naeem R."/>
            <person name="Malas T.B."/>
            <person name="Moussa E."/>
            <person name="Panigrahi A."/>
            <person name="Vermont S.J."/>
            <person name="Otto T.D."/>
            <person name="Wastling J."/>
            <person name="Pain A."/>
        </authorList>
    </citation>
    <scope>NUCLEOTIDE SEQUENCE</scope>
    <source>
        <strain evidence="8">Liverpool</strain>
    </source>
</reference>
<feature type="compositionally biased region" description="Basic and acidic residues" evidence="5">
    <location>
        <begin position="111"/>
        <end position="124"/>
    </location>
</feature>
<evidence type="ECO:0000313" key="9">
    <source>
        <dbReference type="Proteomes" id="UP000007494"/>
    </source>
</evidence>
<dbReference type="RefSeq" id="XP_003881696.1">
    <property type="nucleotide sequence ID" value="XM_003881647.1"/>
</dbReference>
<keyword evidence="3" id="KW-0862">Zinc</keyword>
<dbReference type="Gene3D" id="6.10.140.2220">
    <property type="match status" value="1"/>
</dbReference>
<keyword evidence="2 4" id="KW-0863">Zinc-finger</keyword>
<evidence type="ECO:0000256" key="5">
    <source>
        <dbReference type="SAM" id="MobiDB-lite"/>
    </source>
</evidence>
<reference evidence="7" key="1">
    <citation type="submission" date="2011-02" db="EMBL/GenBank/DDBJ databases">
        <authorList>
            <person name="Aslett M."/>
        </authorList>
    </citation>
    <scope>NUCLEOTIDE SEQUENCE</scope>
    <source>
        <strain evidence="7">Liverpool</strain>
    </source>
</reference>
<evidence type="ECO:0000256" key="3">
    <source>
        <dbReference type="ARBA" id="ARBA00022833"/>
    </source>
</evidence>
<gene>
    <name evidence="8" type="ORF">BN1204_014570</name>
    <name evidence="7" type="ORF">NCLIV_014570</name>
</gene>
<dbReference type="AlphaFoldDB" id="F0VDE8"/>
<organism evidence="7 9">
    <name type="scientific">Neospora caninum (strain Liverpool)</name>
    <dbReference type="NCBI Taxonomy" id="572307"/>
    <lineage>
        <taxon>Eukaryota</taxon>
        <taxon>Sar</taxon>
        <taxon>Alveolata</taxon>
        <taxon>Apicomplexa</taxon>
        <taxon>Conoidasida</taxon>
        <taxon>Coccidia</taxon>
        <taxon>Eucoccidiorida</taxon>
        <taxon>Eimeriorina</taxon>
        <taxon>Sarcocystidae</taxon>
        <taxon>Neospora</taxon>
    </lineage>
</organism>
<evidence type="ECO:0000259" key="6">
    <source>
        <dbReference type="PROSITE" id="PS50865"/>
    </source>
</evidence>
<dbReference type="PROSITE" id="PS50865">
    <property type="entry name" value="ZF_MYND_2"/>
    <property type="match status" value="1"/>
</dbReference>
<reference evidence="9" key="3">
    <citation type="journal article" date="2012" name="PLoS Pathog.">
        <title>Comparative genomics of the apicomplexan parasites Toxoplasma gondii and Neospora caninum: Coccidia differing in host range and transmission strategy.</title>
        <authorList>
            <person name="Reid A.J."/>
            <person name="Vermont S.J."/>
            <person name="Cotton J.A."/>
            <person name="Harris D."/>
            <person name="Hill-Cawthorne G.A."/>
            <person name="Konen-Waisman S."/>
            <person name="Latham S.M."/>
            <person name="Mourier T."/>
            <person name="Norton R."/>
            <person name="Quail M.A."/>
            <person name="Sanders M."/>
            <person name="Shanmugam D."/>
            <person name="Sohal A."/>
            <person name="Wasmuth J.D."/>
            <person name="Brunk B."/>
            <person name="Grigg M.E."/>
            <person name="Howard J.C."/>
            <person name="Parkinson J."/>
            <person name="Roos D.S."/>
            <person name="Trees A.J."/>
            <person name="Berriman M."/>
            <person name="Pain A."/>
            <person name="Wastling J.M."/>
        </authorList>
    </citation>
    <scope>NUCLEOTIDE SEQUENCE [LARGE SCALE GENOMIC DNA]</scope>
    <source>
        <strain evidence="9">Liverpool</strain>
    </source>
</reference>
<name>F0VDE8_NEOCL</name>
<feature type="compositionally biased region" description="Basic and acidic residues" evidence="5">
    <location>
        <begin position="134"/>
        <end position="144"/>
    </location>
</feature>
<dbReference type="eggNOG" id="ENOG502SQXE">
    <property type="taxonomic scope" value="Eukaryota"/>
</dbReference>
<dbReference type="Proteomes" id="UP000007494">
    <property type="component" value="Chromosome V"/>
</dbReference>
<feature type="region of interest" description="Disordered" evidence="5">
    <location>
        <begin position="617"/>
        <end position="640"/>
    </location>
</feature>
<sequence>MDSPSPGASSRRTASHRTDAEGSRGSSSHRGASRARAPSRSDSPASSRLLPPPSSARSRETSRNASDPSATHGAPSHRSDAPLRVSVSPSSEHPSSRSLAKPGSAKGGAGRRRDSAERERRRFSSDSLPTIRTHLADDESDRRGSGRQALAGGAGMTSRGSDQRAARRLGASPATADSRSRTHEESGREGAEPGASRKEMHVGGKLYWPRATITYGRGGPWLFSRDPDSPGGEEPSRRSRAGDAREAVEDGNLERRSSVRDRLKEMEELIEKALPQPELTAADWAAAKKKKSLKHEHLIKREVGKPAEDIHFTKRGDSFHKPAVVLPGESATDQMRIPWIASSARTGLLAKQDASTDGPRTKQPSDSAPTVFDKTLQEMPEEPLSRMDNAPLESTLLERGAWDAYMERTHRTYETKQERGTKEFSSMLLENRHRQSKAQAGSRSETDEDEKAVMRRDAEQDAKLTSSPYVPLPYSQKQEEWDITSLGRISTVAEKVSHRLHDALPFEGISWSRQPTLTDRNVDLFFRLDSEDTCEQFRVTDEIRSSHERVRFAAKVVRHLMKEPESDKRTRWMNLRRVAKLYAGAPVCSTESPSGSDELEIKLLRSRDWRRSFECRDEDEDATTTVAGTPPPPIDSPRLPHPYCHREWGPKRPKGAEPKLNISKERDYLWELERVLETINETLGPPWRQKLPKAGLLATLLRHPMPVPLRERLGRSGAELIGRLHRGRFWAELFHSIWFSLTVERFQLFYTNYTGATFLDWDPATSAFDWVYYTRNLPRMFRLSNYLMTGALESHIPGLQRLLFRLNSLNFFAYRVSWSLHYSFYGNKLFSQPDRSAYLAKDGKTLDPVSMATLAFTLLRCLLKHSTACTALQYNIEAVGRLWPFVLEYKTNFITKEELCVRMFTCPLTNGFFSVLANGEVPEMPQAVHAIHSYFLLLTEFLYGGRPQGFFESLSKSFDTCVPCIWMHLAAALNSACVMNVFLVGDILAFITDLLYLTCLDGAALPQRAARLIHKRIASKLLHLLGENRPDLADSETWDHVERNAKCLRKALFTAMRGQAIEPELLEPFTLPVRSAPGTDPNVYKLPWPSLARLFPSPDQIPCWRPGCTKNLRLAPEQVKQPGAENFRYCPKCNIAAYCSQVCQDRHWVLEHRQVCAYFRRPPTFLRFHMLPGQVPMELQVPVFDIFKGMFDFEWVDDGSAFEAIF</sequence>
<dbReference type="OrthoDB" id="330403at2759"/>
<dbReference type="GeneID" id="13444051"/>
<feature type="compositionally biased region" description="Polar residues" evidence="5">
    <location>
        <begin position="1"/>
        <end position="12"/>
    </location>
</feature>
<feature type="compositionally biased region" description="Basic and acidic residues" evidence="5">
    <location>
        <begin position="451"/>
        <end position="462"/>
    </location>
</feature>
<feature type="region of interest" description="Disordered" evidence="5">
    <location>
        <begin position="1"/>
        <end position="259"/>
    </location>
</feature>
<feature type="compositionally biased region" description="Basic and acidic residues" evidence="5">
    <location>
        <begin position="178"/>
        <end position="202"/>
    </location>
</feature>
<feature type="region of interest" description="Disordered" evidence="5">
    <location>
        <begin position="431"/>
        <end position="471"/>
    </location>
</feature>
<feature type="domain" description="MYND-type" evidence="6">
    <location>
        <begin position="1108"/>
        <end position="1156"/>
    </location>
</feature>
<dbReference type="SUPFAM" id="SSF144232">
    <property type="entry name" value="HIT/MYND zinc finger-like"/>
    <property type="match status" value="1"/>
</dbReference>
<dbReference type="OMA" id="EEWDITS"/>
<dbReference type="InterPro" id="IPR002893">
    <property type="entry name" value="Znf_MYND"/>
</dbReference>
<feature type="compositionally biased region" description="Low complexity" evidence="5">
    <location>
        <begin position="84"/>
        <end position="98"/>
    </location>
</feature>
<keyword evidence="9" id="KW-1185">Reference proteome</keyword>
<feature type="region of interest" description="Disordered" evidence="5">
    <location>
        <begin position="348"/>
        <end position="382"/>
    </location>
</feature>
<dbReference type="GO" id="GO:0008270">
    <property type="term" value="F:zinc ion binding"/>
    <property type="evidence" value="ECO:0007669"/>
    <property type="project" value="UniProtKB-KW"/>
</dbReference>
<protein>
    <submittedName>
        <fullName evidence="8">MYND finger domain-containing protein</fullName>
    </submittedName>
</protein>
<dbReference type="VEuPathDB" id="ToxoDB:NCLIV_014570"/>
<dbReference type="EMBL" id="FR823386">
    <property type="protein sequence ID" value="CBZ51663.1"/>
    <property type="molecule type" value="Genomic_DNA"/>
</dbReference>
<proteinExistence type="predicted"/>
<evidence type="ECO:0000256" key="1">
    <source>
        <dbReference type="ARBA" id="ARBA00022723"/>
    </source>
</evidence>
<accession>F0VDE8</accession>
<dbReference type="Pfam" id="PF01753">
    <property type="entry name" value="zf-MYND"/>
    <property type="match status" value="1"/>
</dbReference>
<evidence type="ECO:0000256" key="4">
    <source>
        <dbReference type="PROSITE-ProRule" id="PRU00134"/>
    </source>
</evidence>
<dbReference type="EMBL" id="LN714479">
    <property type="protein sequence ID" value="CEL65617.1"/>
    <property type="molecule type" value="Genomic_DNA"/>
</dbReference>
<evidence type="ECO:0000256" key="2">
    <source>
        <dbReference type="ARBA" id="ARBA00022771"/>
    </source>
</evidence>
<evidence type="ECO:0000313" key="7">
    <source>
        <dbReference type="EMBL" id="CBZ51663.1"/>
    </source>
</evidence>
<evidence type="ECO:0000313" key="8">
    <source>
        <dbReference type="EMBL" id="CEL65617.1"/>
    </source>
</evidence>